<dbReference type="AlphaFoldDB" id="A0A8H3I9S7"/>
<feature type="compositionally biased region" description="Polar residues" evidence="1">
    <location>
        <begin position="80"/>
        <end position="90"/>
    </location>
</feature>
<keyword evidence="4" id="KW-1185">Reference proteome</keyword>
<dbReference type="EMBL" id="CAJPDQ010000002">
    <property type="protein sequence ID" value="CAF9905589.1"/>
    <property type="molecule type" value="Genomic_DNA"/>
</dbReference>
<feature type="compositionally biased region" description="Polar residues" evidence="1">
    <location>
        <begin position="45"/>
        <end position="68"/>
    </location>
</feature>
<sequence>MEQNNEKPHPNAGNISHPVPQPNQRYPWYAIIDSDMTMKEKETPIRTTLSRQPAVSPSSQSTNLQETWDLSHRRQKSGESTDQQSKTKQIVSPGQLELNHLSGMHSMQSKDLSKSEDRDQKLPRWNRTFRSALGSPRQSEIRDSALKRYQQLPTGDPAMFAKGFLAWPISELPSAAPGSTRELDDIRLQLQCHIVYDKDMQVFKIFSAGKDGISGREAVESALVDIRKKLHQRGSNRAEALKVFLARLPKDHTLRLVREFAANNRIVKGTTFEEQDAILRLKKIDGAYIPNNWPTWSKKLESIQVDVFRLALLDRLAELVSIGEDVHLRVRMGICVFKNYLWESKRIQDLPIIAFVESFEHDKTDAILCSLNDDALLLRNILQRNDLLRGAEYEDLVDLQPIYEILFDIASKGESKAIHQLHISAFRKGGEVTQERNWRKFIDRNKVGQALEVFMVNFGGEQSWKLQVDATPRVSIPGDEERNFAASVRLKDLHTNTRSPSNRLCFDFAPNNNVRTIRQKTIWRAVMRSNSRWVVEIAKYDAFVRNQTGPAWIADSSRWDVSIYHRQWNMVSTLTNQTPDGMISSLLLPDDEGRAANEAVKSFCRTITEASDALSFWPHSVV</sequence>
<reference evidence="3" key="1">
    <citation type="submission" date="2021-03" db="EMBL/GenBank/DDBJ databases">
        <authorList>
            <person name="Tagirdzhanova G."/>
        </authorList>
    </citation>
    <scope>NUCLEOTIDE SEQUENCE</scope>
</reference>
<protein>
    <recommendedName>
        <fullName evidence="2">DUF7905 domain-containing protein</fullName>
    </recommendedName>
</protein>
<gene>
    <name evidence="3" type="ORF">GOMPHAMPRED_003275</name>
</gene>
<comment type="caution">
    <text evidence="3">The sequence shown here is derived from an EMBL/GenBank/DDBJ whole genome shotgun (WGS) entry which is preliminary data.</text>
</comment>
<feature type="region of interest" description="Disordered" evidence="1">
    <location>
        <begin position="1"/>
        <end position="90"/>
    </location>
</feature>
<evidence type="ECO:0000256" key="1">
    <source>
        <dbReference type="SAM" id="MobiDB-lite"/>
    </source>
</evidence>
<dbReference type="Proteomes" id="UP000664169">
    <property type="component" value="Unassembled WGS sequence"/>
</dbReference>
<accession>A0A8H3I9S7</accession>
<evidence type="ECO:0000259" key="2">
    <source>
        <dbReference type="Pfam" id="PF25482"/>
    </source>
</evidence>
<organism evidence="3 4">
    <name type="scientific">Gomphillus americanus</name>
    <dbReference type="NCBI Taxonomy" id="1940652"/>
    <lineage>
        <taxon>Eukaryota</taxon>
        <taxon>Fungi</taxon>
        <taxon>Dikarya</taxon>
        <taxon>Ascomycota</taxon>
        <taxon>Pezizomycotina</taxon>
        <taxon>Lecanoromycetes</taxon>
        <taxon>OSLEUM clade</taxon>
        <taxon>Ostropomycetidae</taxon>
        <taxon>Ostropales</taxon>
        <taxon>Graphidaceae</taxon>
        <taxon>Gomphilloideae</taxon>
        <taxon>Gomphillus</taxon>
    </lineage>
</organism>
<feature type="domain" description="DUF7905" evidence="2">
    <location>
        <begin position="294"/>
        <end position="570"/>
    </location>
</feature>
<dbReference type="Pfam" id="PF25482">
    <property type="entry name" value="DUF7905"/>
    <property type="match status" value="1"/>
</dbReference>
<dbReference type="InterPro" id="IPR057227">
    <property type="entry name" value="DUF7905"/>
</dbReference>
<feature type="compositionally biased region" description="Basic and acidic residues" evidence="1">
    <location>
        <begin position="69"/>
        <end position="79"/>
    </location>
</feature>
<name>A0A8H3I9S7_9LECA</name>
<evidence type="ECO:0000313" key="3">
    <source>
        <dbReference type="EMBL" id="CAF9905589.1"/>
    </source>
</evidence>
<evidence type="ECO:0000313" key="4">
    <source>
        <dbReference type="Proteomes" id="UP000664169"/>
    </source>
</evidence>
<proteinExistence type="predicted"/>